<name>A0A1I4XXR6_9FLAO</name>
<gene>
    <name evidence="4" type="ORF">SAMN05421738_11012</name>
</gene>
<evidence type="ECO:0000259" key="3">
    <source>
        <dbReference type="Pfam" id="PF00296"/>
    </source>
</evidence>
<dbReference type="EMBL" id="FOUZ01000010">
    <property type="protein sequence ID" value="SFN30577.1"/>
    <property type="molecule type" value="Genomic_DNA"/>
</dbReference>
<dbReference type="PANTHER" id="PTHR30137">
    <property type="entry name" value="LUCIFERASE-LIKE MONOOXYGENASE"/>
    <property type="match status" value="1"/>
</dbReference>
<dbReference type="PANTHER" id="PTHR30137:SF6">
    <property type="entry name" value="LUCIFERASE-LIKE MONOOXYGENASE"/>
    <property type="match status" value="1"/>
</dbReference>
<dbReference type="GO" id="GO:0005829">
    <property type="term" value="C:cytosol"/>
    <property type="evidence" value="ECO:0007669"/>
    <property type="project" value="TreeGrafter"/>
</dbReference>
<dbReference type="Gene3D" id="3.20.20.30">
    <property type="entry name" value="Luciferase-like domain"/>
    <property type="match status" value="1"/>
</dbReference>
<dbReference type="InterPro" id="IPR019949">
    <property type="entry name" value="CmoO-like"/>
</dbReference>
<reference evidence="5" key="1">
    <citation type="submission" date="2016-10" db="EMBL/GenBank/DDBJ databases">
        <authorList>
            <person name="Varghese N."/>
            <person name="Submissions S."/>
        </authorList>
    </citation>
    <scope>NUCLEOTIDE SEQUENCE [LARGE SCALE GENOMIC DNA]</scope>
    <source>
        <strain evidence="5">XJ109</strain>
    </source>
</reference>
<dbReference type="AlphaFoldDB" id="A0A1I4XXR6"/>
<organism evidence="4 5">
    <name type="scientific">Algoriella xinjiangensis</name>
    <dbReference type="NCBI Taxonomy" id="684065"/>
    <lineage>
        <taxon>Bacteria</taxon>
        <taxon>Pseudomonadati</taxon>
        <taxon>Bacteroidota</taxon>
        <taxon>Flavobacteriia</taxon>
        <taxon>Flavobacteriales</taxon>
        <taxon>Weeksellaceae</taxon>
        <taxon>Algoriella</taxon>
    </lineage>
</organism>
<accession>A0A1I4XXR6</accession>
<dbReference type="RefSeq" id="WP_092908589.1">
    <property type="nucleotide sequence ID" value="NZ_FOUZ01000010.1"/>
</dbReference>
<keyword evidence="5" id="KW-1185">Reference proteome</keyword>
<dbReference type="Pfam" id="PF00296">
    <property type="entry name" value="Bac_luciferase"/>
    <property type="match status" value="1"/>
</dbReference>
<dbReference type="InterPro" id="IPR011251">
    <property type="entry name" value="Luciferase-like_dom"/>
</dbReference>
<dbReference type="InterPro" id="IPR036661">
    <property type="entry name" value="Luciferase-like_sf"/>
</dbReference>
<dbReference type="Proteomes" id="UP000199149">
    <property type="component" value="Unassembled WGS sequence"/>
</dbReference>
<evidence type="ECO:0000256" key="1">
    <source>
        <dbReference type="ARBA" id="ARBA00007789"/>
    </source>
</evidence>
<evidence type="ECO:0000256" key="2">
    <source>
        <dbReference type="ARBA" id="ARBA00074555"/>
    </source>
</evidence>
<protein>
    <recommendedName>
        <fullName evidence="2">Luciferase-like monooxygenase</fullName>
    </recommendedName>
</protein>
<dbReference type="GO" id="GO:0016705">
    <property type="term" value="F:oxidoreductase activity, acting on paired donors, with incorporation or reduction of molecular oxygen"/>
    <property type="evidence" value="ECO:0007669"/>
    <property type="project" value="InterPro"/>
</dbReference>
<dbReference type="FunFam" id="3.20.20.30:FF:000002">
    <property type="entry name" value="LLM class flavin-dependent oxidoreductase"/>
    <property type="match status" value="1"/>
</dbReference>
<dbReference type="NCBIfam" id="TIGR03558">
    <property type="entry name" value="oxido_grp_1"/>
    <property type="match status" value="1"/>
</dbReference>
<dbReference type="OrthoDB" id="9780518at2"/>
<feature type="domain" description="Luciferase-like" evidence="3">
    <location>
        <begin position="16"/>
        <end position="255"/>
    </location>
</feature>
<sequence length="333" mass="37284">MERLKKTNYSVLDLAYVREGETLNETFKNTLDSARFVDELGFSRYWLSEHHNMQNVASAATSLLIGYVAGGTSRIKVGSGGIMLPNHTALSIAEQFGTLEALYPNRIDLGLGRAPGTDQLTAAILRRGDNFMNYNFEEEIESLQTFFSEENKDSKVRAFPGEGANVPIYILGSSTDSAFLAAKLGLPYAFAGHFAPQQFHQAVEIYRSQFQPSKYLDKPYTIACVNIIAADTDEQAHYLSMSMYQGFLNIITDKRQPIVAPENTNLELASPEQKYMLKGMTALSFIGCKNTLTQSFQEFIFESKVNEIMASSNIFDQKAKRRNYKIISEIFGN</sequence>
<dbReference type="InterPro" id="IPR050766">
    <property type="entry name" value="Bact_Lucif_Oxidored"/>
</dbReference>
<evidence type="ECO:0000313" key="4">
    <source>
        <dbReference type="EMBL" id="SFN30577.1"/>
    </source>
</evidence>
<comment type="similarity">
    <text evidence="1">To bacterial alkanal monooxygenase alpha and beta chains.</text>
</comment>
<evidence type="ECO:0000313" key="5">
    <source>
        <dbReference type="Proteomes" id="UP000199149"/>
    </source>
</evidence>
<dbReference type="SUPFAM" id="SSF51679">
    <property type="entry name" value="Bacterial luciferase-like"/>
    <property type="match status" value="1"/>
</dbReference>
<proteinExistence type="predicted"/>
<dbReference type="STRING" id="684065.SAMN05421738_11012"/>